<gene>
    <name evidence="9" type="ORF">RHTO0S_04e00254g</name>
</gene>
<organism evidence="9">
    <name type="scientific">Rhodotorula toruloides</name>
    <name type="common">Yeast</name>
    <name type="synonym">Rhodosporidium toruloides</name>
    <dbReference type="NCBI Taxonomy" id="5286"/>
    <lineage>
        <taxon>Eukaryota</taxon>
        <taxon>Fungi</taxon>
        <taxon>Dikarya</taxon>
        <taxon>Basidiomycota</taxon>
        <taxon>Pucciniomycotina</taxon>
        <taxon>Microbotryomycetes</taxon>
        <taxon>Sporidiobolales</taxon>
        <taxon>Sporidiobolaceae</taxon>
        <taxon>Rhodotorula</taxon>
    </lineage>
</organism>
<evidence type="ECO:0000313" key="9">
    <source>
        <dbReference type="EMBL" id="CDR39055.1"/>
    </source>
</evidence>
<dbReference type="InterPro" id="IPR000679">
    <property type="entry name" value="Znf_GATA"/>
</dbReference>
<dbReference type="PROSITE" id="PS00344">
    <property type="entry name" value="GATA_ZN_FINGER_1"/>
    <property type="match status" value="1"/>
</dbReference>
<dbReference type="EMBL" id="LK052939">
    <property type="protein sequence ID" value="CDR39055.1"/>
    <property type="molecule type" value="Genomic_DNA"/>
</dbReference>
<comment type="subcellular location">
    <subcellularLocation>
        <location evidence="1">Nucleus</location>
    </subcellularLocation>
</comment>
<dbReference type="InterPro" id="IPR013088">
    <property type="entry name" value="Znf_NHR/GATA"/>
</dbReference>
<dbReference type="GO" id="GO:0000122">
    <property type="term" value="P:negative regulation of transcription by RNA polymerase II"/>
    <property type="evidence" value="ECO:0007669"/>
    <property type="project" value="TreeGrafter"/>
</dbReference>
<dbReference type="PANTHER" id="PTHR10071:SF281">
    <property type="entry name" value="BOX A-BINDING FACTOR-RELATED"/>
    <property type="match status" value="1"/>
</dbReference>
<dbReference type="PRINTS" id="PR00619">
    <property type="entry name" value="GATAZNFINGER"/>
</dbReference>
<dbReference type="SMART" id="SM00401">
    <property type="entry name" value="ZnF_GATA"/>
    <property type="match status" value="1"/>
</dbReference>
<evidence type="ECO:0000256" key="2">
    <source>
        <dbReference type="ARBA" id="ARBA00022723"/>
    </source>
</evidence>
<dbReference type="GO" id="GO:0000981">
    <property type="term" value="F:DNA-binding transcription factor activity, RNA polymerase II-specific"/>
    <property type="evidence" value="ECO:0007669"/>
    <property type="project" value="TreeGrafter"/>
</dbReference>
<evidence type="ECO:0000256" key="7">
    <source>
        <dbReference type="SAM" id="MobiDB-lite"/>
    </source>
</evidence>
<dbReference type="OrthoDB" id="515401at2759"/>
<feature type="domain" description="GATA-type" evidence="8">
    <location>
        <begin position="41"/>
        <end position="67"/>
    </location>
</feature>
<evidence type="ECO:0000256" key="5">
    <source>
        <dbReference type="ARBA" id="ARBA00023242"/>
    </source>
</evidence>
<name>A0A061API9_RHOTO</name>
<feature type="compositionally biased region" description="Gly residues" evidence="7">
    <location>
        <begin position="20"/>
        <end position="32"/>
    </location>
</feature>
<evidence type="ECO:0000256" key="6">
    <source>
        <dbReference type="PROSITE-ProRule" id="PRU00094"/>
    </source>
</evidence>
<keyword evidence="4" id="KW-0862">Zinc</keyword>
<evidence type="ECO:0000259" key="8">
    <source>
        <dbReference type="PROSITE" id="PS50114"/>
    </source>
</evidence>
<dbReference type="GO" id="GO:0045944">
    <property type="term" value="P:positive regulation of transcription by RNA polymerase II"/>
    <property type="evidence" value="ECO:0007669"/>
    <property type="project" value="TreeGrafter"/>
</dbReference>
<dbReference type="PROSITE" id="PS50114">
    <property type="entry name" value="GATA_ZN_FINGER_2"/>
    <property type="match status" value="1"/>
</dbReference>
<sequence>MYGGGQGAGAGKRRKKGVEAAGGGQGAQGGGGGEEEGVGVMECHNCGTRTTPLWRRDGEGRVTCNACEASTTSCTAANTVLSTSRSRRSSVASAYPPLLLLKTARR</sequence>
<protein>
    <submittedName>
        <fullName evidence="9">RHTO0S04e00254g2_1</fullName>
    </submittedName>
</protein>
<dbReference type="GO" id="GO:0005634">
    <property type="term" value="C:nucleus"/>
    <property type="evidence" value="ECO:0007669"/>
    <property type="project" value="UniProtKB-SubCell"/>
</dbReference>
<dbReference type="InterPro" id="IPR039355">
    <property type="entry name" value="Transcription_factor_GATA"/>
</dbReference>
<evidence type="ECO:0000256" key="4">
    <source>
        <dbReference type="ARBA" id="ARBA00022833"/>
    </source>
</evidence>
<dbReference type="AlphaFoldDB" id="A0A061API9"/>
<dbReference type="PANTHER" id="PTHR10071">
    <property type="entry name" value="TRANSCRIPTION FACTOR GATA FAMILY MEMBER"/>
    <property type="match status" value="1"/>
</dbReference>
<accession>A0A061API9</accession>
<keyword evidence="2" id="KW-0479">Metal-binding</keyword>
<dbReference type="Pfam" id="PF00320">
    <property type="entry name" value="GATA"/>
    <property type="match status" value="1"/>
</dbReference>
<dbReference type="GO" id="GO:0008270">
    <property type="term" value="F:zinc ion binding"/>
    <property type="evidence" value="ECO:0007669"/>
    <property type="project" value="UniProtKB-KW"/>
</dbReference>
<feature type="compositionally biased region" description="Gly residues" evidence="7">
    <location>
        <begin position="1"/>
        <end position="10"/>
    </location>
</feature>
<feature type="region of interest" description="Disordered" evidence="7">
    <location>
        <begin position="1"/>
        <end position="39"/>
    </location>
</feature>
<evidence type="ECO:0000256" key="3">
    <source>
        <dbReference type="ARBA" id="ARBA00022771"/>
    </source>
</evidence>
<evidence type="ECO:0000256" key="1">
    <source>
        <dbReference type="ARBA" id="ARBA00004123"/>
    </source>
</evidence>
<reference evidence="9" key="1">
    <citation type="journal article" date="2014" name="Genome Announc.">
        <title>Draft genome sequence of Rhodosporidium toruloides CECT1137, an oleaginous yeast of biotechnological interest.</title>
        <authorList>
            <person name="Morin N."/>
            <person name="Calcas X."/>
            <person name="Devillers H."/>
            <person name="Durrens P."/>
            <person name="Sherman D.J."/>
            <person name="Nicaud J.-M."/>
            <person name="Neuveglise C."/>
        </authorList>
    </citation>
    <scope>NUCLEOTIDE SEQUENCE</scope>
    <source>
        <strain evidence="9">CECT1137</strain>
    </source>
</reference>
<proteinExistence type="predicted"/>
<keyword evidence="5" id="KW-0539">Nucleus</keyword>
<keyword evidence="3 6" id="KW-0863">Zinc-finger</keyword>
<dbReference type="GO" id="GO:0000978">
    <property type="term" value="F:RNA polymerase II cis-regulatory region sequence-specific DNA binding"/>
    <property type="evidence" value="ECO:0007669"/>
    <property type="project" value="TreeGrafter"/>
</dbReference>
<dbReference type="Gene3D" id="3.30.50.10">
    <property type="entry name" value="Erythroid Transcription Factor GATA-1, subunit A"/>
    <property type="match status" value="1"/>
</dbReference>
<dbReference type="SUPFAM" id="SSF57716">
    <property type="entry name" value="Glucocorticoid receptor-like (DNA-binding domain)"/>
    <property type="match status" value="1"/>
</dbReference>